<dbReference type="EMBL" id="CP036265">
    <property type="protein sequence ID" value="QDT17994.1"/>
    <property type="molecule type" value="Genomic_DNA"/>
</dbReference>
<dbReference type="Gene3D" id="3.40.50.880">
    <property type="match status" value="1"/>
</dbReference>
<proteinExistence type="predicted"/>
<dbReference type="PRINTS" id="PR00097">
    <property type="entry name" value="ANTSNTHASEII"/>
</dbReference>
<keyword evidence="3" id="KW-0456">Lyase</keyword>
<dbReference type="EC" id="4.1.3.27" evidence="3"/>
<evidence type="ECO:0000256" key="1">
    <source>
        <dbReference type="ARBA" id="ARBA00022962"/>
    </source>
</evidence>
<dbReference type="PANTHER" id="PTHR43418">
    <property type="entry name" value="MULTIFUNCTIONAL TRYPTOPHAN BIOSYNTHESIS PROTEIN-RELATED"/>
    <property type="match status" value="1"/>
</dbReference>
<dbReference type="OrthoDB" id="9804328at2"/>
<dbReference type="InterPro" id="IPR017926">
    <property type="entry name" value="GATASE"/>
</dbReference>
<sequence length="198" mass="20676">MILLVDNYDSFAHNLARSCAELGREVTVRRNDAVTLAEARALRPEAVILSPGPCTPAEAGVCVELARAACTDWDVPLLGVCLGHQAIAAALGGRVVRGEPAHGVAAAVRHDGSDLFAGLPNPLACGRYHSLVSERATLPEELAVTATLEEDGAEAGTIMAFAHRTRPVRGVQFHPESVLTPEGDALLANFLRLGAASG</sequence>
<evidence type="ECO:0000313" key="4">
    <source>
        <dbReference type="Proteomes" id="UP000318741"/>
    </source>
</evidence>
<dbReference type="KEGG" id="acaf:CA12_41320"/>
<evidence type="ECO:0000259" key="2">
    <source>
        <dbReference type="Pfam" id="PF00117"/>
    </source>
</evidence>
<gene>
    <name evidence="3" type="primary">trpG</name>
    <name evidence="3" type="ORF">CA12_41320</name>
</gene>
<dbReference type="PRINTS" id="PR00099">
    <property type="entry name" value="CPSGATASE"/>
</dbReference>
<dbReference type="CDD" id="cd01743">
    <property type="entry name" value="GATase1_Anthranilate_Synthase"/>
    <property type="match status" value="1"/>
</dbReference>
<dbReference type="InterPro" id="IPR050472">
    <property type="entry name" value="Anth_synth/Amidotransfase"/>
</dbReference>
<reference evidence="3 4" key="1">
    <citation type="submission" date="2019-02" db="EMBL/GenBank/DDBJ databases">
        <title>Deep-cultivation of Planctomycetes and their phenomic and genomic characterization uncovers novel biology.</title>
        <authorList>
            <person name="Wiegand S."/>
            <person name="Jogler M."/>
            <person name="Boedeker C."/>
            <person name="Pinto D."/>
            <person name="Vollmers J."/>
            <person name="Rivas-Marin E."/>
            <person name="Kohn T."/>
            <person name="Peeters S.H."/>
            <person name="Heuer A."/>
            <person name="Rast P."/>
            <person name="Oberbeckmann S."/>
            <person name="Bunk B."/>
            <person name="Jeske O."/>
            <person name="Meyerdierks A."/>
            <person name="Storesund J.E."/>
            <person name="Kallscheuer N."/>
            <person name="Luecker S."/>
            <person name="Lage O.M."/>
            <person name="Pohl T."/>
            <person name="Merkel B.J."/>
            <person name="Hornburger P."/>
            <person name="Mueller R.-W."/>
            <person name="Bruemmer F."/>
            <person name="Labrenz M."/>
            <person name="Spormann A.M."/>
            <person name="Op den Camp H."/>
            <person name="Overmann J."/>
            <person name="Amann R."/>
            <person name="Jetten M.S.M."/>
            <person name="Mascher T."/>
            <person name="Medema M.H."/>
            <person name="Devos D.P."/>
            <person name="Kaster A.-K."/>
            <person name="Ovreas L."/>
            <person name="Rohde M."/>
            <person name="Galperin M.Y."/>
            <person name="Jogler C."/>
        </authorList>
    </citation>
    <scope>NUCLEOTIDE SEQUENCE [LARGE SCALE GENOMIC DNA]</scope>
    <source>
        <strain evidence="3 4">CA12</strain>
    </source>
</reference>
<protein>
    <submittedName>
        <fullName evidence="3">Anthranilate synthase component 2</fullName>
        <ecNumber evidence="3">4.1.3.27</ecNumber>
    </submittedName>
</protein>
<dbReference type="GO" id="GO:0005829">
    <property type="term" value="C:cytosol"/>
    <property type="evidence" value="ECO:0007669"/>
    <property type="project" value="TreeGrafter"/>
</dbReference>
<dbReference type="GO" id="GO:0004049">
    <property type="term" value="F:anthranilate synthase activity"/>
    <property type="evidence" value="ECO:0007669"/>
    <property type="project" value="UniProtKB-EC"/>
</dbReference>
<evidence type="ECO:0000313" key="3">
    <source>
        <dbReference type="EMBL" id="QDT17994.1"/>
    </source>
</evidence>
<feature type="domain" description="Glutamine amidotransferase" evidence="2">
    <location>
        <begin position="3"/>
        <end position="191"/>
    </location>
</feature>
<dbReference type="InterPro" id="IPR006221">
    <property type="entry name" value="TrpG/PapA_dom"/>
</dbReference>
<dbReference type="GO" id="GO:0000162">
    <property type="term" value="P:L-tryptophan biosynthetic process"/>
    <property type="evidence" value="ECO:0007669"/>
    <property type="project" value="TreeGrafter"/>
</dbReference>
<dbReference type="InterPro" id="IPR029062">
    <property type="entry name" value="Class_I_gatase-like"/>
</dbReference>
<dbReference type="FunFam" id="3.40.50.880:FF:000003">
    <property type="entry name" value="Anthranilate synthase component II"/>
    <property type="match status" value="1"/>
</dbReference>
<dbReference type="PANTHER" id="PTHR43418:SF4">
    <property type="entry name" value="MULTIFUNCTIONAL TRYPTOPHAN BIOSYNTHESIS PROTEIN"/>
    <property type="match status" value="1"/>
</dbReference>
<accession>A0A517PF56</accession>
<dbReference type="PRINTS" id="PR00096">
    <property type="entry name" value="GATASE"/>
</dbReference>
<dbReference type="SUPFAM" id="SSF52317">
    <property type="entry name" value="Class I glutamine amidotransferase-like"/>
    <property type="match status" value="1"/>
</dbReference>
<organism evidence="3 4">
    <name type="scientific">Alienimonas californiensis</name>
    <dbReference type="NCBI Taxonomy" id="2527989"/>
    <lineage>
        <taxon>Bacteria</taxon>
        <taxon>Pseudomonadati</taxon>
        <taxon>Planctomycetota</taxon>
        <taxon>Planctomycetia</taxon>
        <taxon>Planctomycetales</taxon>
        <taxon>Planctomycetaceae</taxon>
        <taxon>Alienimonas</taxon>
    </lineage>
</organism>
<dbReference type="Pfam" id="PF00117">
    <property type="entry name" value="GATase"/>
    <property type="match status" value="1"/>
</dbReference>
<keyword evidence="4" id="KW-1185">Reference proteome</keyword>
<dbReference type="NCBIfam" id="TIGR00566">
    <property type="entry name" value="trpG_papA"/>
    <property type="match status" value="1"/>
</dbReference>
<keyword evidence="1" id="KW-0315">Glutamine amidotransferase</keyword>
<dbReference type="PROSITE" id="PS51273">
    <property type="entry name" value="GATASE_TYPE_1"/>
    <property type="match status" value="1"/>
</dbReference>
<name>A0A517PF56_9PLAN</name>
<dbReference type="Proteomes" id="UP000318741">
    <property type="component" value="Chromosome"/>
</dbReference>
<dbReference type="AlphaFoldDB" id="A0A517PF56"/>
<dbReference type="RefSeq" id="WP_145360977.1">
    <property type="nucleotide sequence ID" value="NZ_CP036265.1"/>
</dbReference>